<dbReference type="InterPro" id="IPR009027">
    <property type="entry name" value="Ribosomal_bL9/RNase_H1_N"/>
</dbReference>
<keyword evidence="3" id="KW-1185">Reference proteome</keyword>
<dbReference type="RefSeq" id="XP_001874475.1">
    <property type="nucleotide sequence ID" value="XM_001874440.1"/>
</dbReference>
<dbReference type="Pfam" id="PF01693">
    <property type="entry name" value="Cauli_VI"/>
    <property type="match status" value="1"/>
</dbReference>
<sequence length="276" mass="27805">MAQLSANGESDRPDSPLSVEAIEESFRSLRLMPNLTSAIIQALLNISIADATASSLDNATPIATTQTCGAENRDTFSVPETYREEAVTTAPATFRVLSPAVAAAPIVIRHAVSTPAARDVLAPIANPAAIQSIVSSAIVTATTAQIATPTADAPVAVPGAGSAVVTLATAAPTVATQATLTGAASVVATPTVGTPTVAAPTSTTAPAVNYHLPAAGAAGPYYCVTRGRDIGVYAGWEHVSPLVIGVSRAVFGRVDSIQEGQNHMDAAESAGLTARL</sequence>
<dbReference type="Proteomes" id="UP000001194">
    <property type="component" value="Unassembled WGS sequence"/>
</dbReference>
<proteinExistence type="predicted"/>
<protein>
    <submittedName>
        <fullName evidence="2">Predicted protein</fullName>
    </submittedName>
</protein>
<gene>
    <name evidence="2" type="ORF">LACBIDRAFT_321586</name>
</gene>
<organism evidence="3">
    <name type="scientific">Laccaria bicolor (strain S238N-H82 / ATCC MYA-4686)</name>
    <name type="common">Bicoloured deceiver</name>
    <name type="synonym">Laccaria laccata var. bicolor</name>
    <dbReference type="NCBI Taxonomy" id="486041"/>
    <lineage>
        <taxon>Eukaryota</taxon>
        <taxon>Fungi</taxon>
        <taxon>Dikarya</taxon>
        <taxon>Basidiomycota</taxon>
        <taxon>Agaricomycotina</taxon>
        <taxon>Agaricomycetes</taxon>
        <taxon>Agaricomycetidae</taxon>
        <taxon>Agaricales</taxon>
        <taxon>Agaricineae</taxon>
        <taxon>Hydnangiaceae</taxon>
        <taxon>Laccaria</taxon>
    </lineage>
</organism>
<dbReference type="Gene3D" id="3.40.970.10">
    <property type="entry name" value="Ribonuclease H1, N-terminal domain"/>
    <property type="match status" value="1"/>
</dbReference>
<dbReference type="HOGENOM" id="CLU_071869_0_0_1"/>
<dbReference type="KEGG" id="lbc:LACBIDRAFT_321586"/>
<dbReference type="GeneID" id="6070480"/>
<dbReference type="InterPro" id="IPR011320">
    <property type="entry name" value="RNase_H1_N"/>
</dbReference>
<dbReference type="InterPro" id="IPR037056">
    <property type="entry name" value="RNase_H1_N_sf"/>
</dbReference>
<dbReference type="AlphaFoldDB" id="B0CTG3"/>
<dbReference type="InParanoid" id="B0CTG3"/>
<dbReference type="EMBL" id="DS547092">
    <property type="protein sequence ID" value="EDR13916.1"/>
    <property type="molecule type" value="Genomic_DNA"/>
</dbReference>
<evidence type="ECO:0000313" key="2">
    <source>
        <dbReference type="EMBL" id="EDR13916.1"/>
    </source>
</evidence>
<evidence type="ECO:0000313" key="3">
    <source>
        <dbReference type="Proteomes" id="UP000001194"/>
    </source>
</evidence>
<accession>B0CTG3</accession>
<reference evidence="2 3" key="1">
    <citation type="journal article" date="2008" name="Nature">
        <title>The genome of Laccaria bicolor provides insights into mycorrhizal symbiosis.</title>
        <authorList>
            <person name="Martin F."/>
            <person name="Aerts A."/>
            <person name="Ahren D."/>
            <person name="Brun A."/>
            <person name="Danchin E.G.J."/>
            <person name="Duchaussoy F."/>
            <person name="Gibon J."/>
            <person name="Kohler A."/>
            <person name="Lindquist E."/>
            <person name="Pereda V."/>
            <person name="Salamov A."/>
            <person name="Shapiro H.J."/>
            <person name="Wuyts J."/>
            <person name="Blaudez D."/>
            <person name="Buee M."/>
            <person name="Brokstein P."/>
            <person name="Canbaeck B."/>
            <person name="Cohen D."/>
            <person name="Courty P.E."/>
            <person name="Coutinho P.M."/>
            <person name="Delaruelle C."/>
            <person name="Detter J.C."/>
            <person name="Deveau A."/>
            <person name="DiFazio S."/>
            <person name="Duplessis S."/>
            <person name="Fraissinet-Tachet L."/>
            <person name="Lucic E."/>
            <person name="Frey-Klett P."/>
            <person name="Fourrey C."/>
            <person name="Feussner I."/>
            <person name="Gay G."/>
            <person name="Grimwood J."/>
            <person name="Hoegger P.J."/>
            <person name="Jain P."/>
            <person name="Kilaru S."/>
            <person name="Labbe J."/>
            <person name="Lin Y.C."/>
            <person name="Legue V."/>
            <person name="Le Tacon F."/>
            <person name="Marmeisse R."/>
            <person name="Melayah D."/>
            <person name="Montanini B."/>
            <person name="Muratet M."/>
            <person name="Nehls U."/>
            <person name="Niculita-Hirzel H."/>
            <person name="Oudot-Le Secq M.P."/>
            <person name="Peter M."/>
            <person name="Quesneville H."/>
            <person name="Rajashekar B."/>
            <person name="Reich M."/>
            <person name="Rouhier N."/>
            <person name="Schmutz J."/>
            <person name="Yin T."/>
            <person name="Chalot M."/>
            <person name="Henrissat B."/>
            <person name="Kuees U."/>
            <person name="Lucas S."/>
            <person name="Van de Peer Y."/>
            <person name="Podila G.K."/>
            <person name="Polle A."/>
            <person name="Pukkila P.J."/>
            <person name="Richardson P.M."/>
            <person name="Rouze P."/>
            <person name="Sanders I.R."/>
            <person name="Stajich J.E."/>
            <person name="Tunlid A."/>
            <person name="Tuskan G."/>
            <person name="Grigoriev I.V."/>
        </authorList>
    </citation>
    <scope>NUCLEOTIDE SEQUENCE [LARGE SCALE GENOMIC DNA]</scope>
    <source>
        <strain evidence="3">S238N-H82 / ATCC MYA-4686</strain>
    </source>
</reference>
<evidence type="ECO:0000259" key="1">
    <source>
        <dbReference type="Pfam" id="PF01693"/>
    </source>
</evidence>
<name>B0CTG3_LACBS</name>
<dbReference type="SUPFAM" id="SSF55658">
    <property type="entry name" value="L9 N-domain-like"/>
    <property type="match status" value="1"/>
</dbReference>
<dbReference type="OrthoDB" id="3270804at2759"/>
<feature type="domain" description="Ribonuclease H1 N-terminal" evidence="1">
    <location>
        <begin position="220"/>
        <end position="258"/>
    </location>
</feature>